<proteinExistence type="predicted"/>
<accession>A0A5S4GTQ0</accession>
<reference evidence="1 2" key="1">
    <citation type="submission" date="2019-05" db="EMBL/GenBank/DDBJ databases">
        <title>Draft genome sequence of Actinomadura geliboluensis A8036.</title>
        <authorList>
            <person name="Saricaoglu S."/>
            <person name="Isik K."/>
        </authorList>
    </citation>
    <scope>NUCLEOTIDE SEQUENCE [LARGE SCALE GENOMIC DNA]</scope>
    <source>
        <strain evidence="1 2">A8036</strain>
    </source>
</reference>
<gene>
    <name evidence="1" type="ORF">ETD96_21070</name>
</gene>
<name>A0A5S4GTQ0_9ACTN</name>
<dbReference type="Proteomes" id="UP000305238">
    <property type="component" value="Unassembled WGS sequence"/>
</dbReference>
<dbReference type="EMBL" id="VCKZ01000153">
    <property type="protein sequence ID" value="TMR36317.1"/>
    <property type="molecule type" value="Genomic_DNA"/>
</dbReference>
<comment type="caution">
    <text evidence="1">The sequence shown here is derived from an EMBL/GenBank/DDBJ whole genome shotgun (WGS) entry which is preliminary data.</text>
</comment>
<dbReference type="GO" id="GO:0016491">
    <property type="term" value="F:oxidoreductase activity"/>
    <property type="evidence" value="ECO:0007669"/>
    <property type="project" value="InterPro"/>
</dbReference>
<feature type="non-terminal residue" evidence="1">
    <location>
        <position position="1"/>
    </location>
</feature>
<evidence type="ECO:0000313" key="1">
    <source>
        <dbReference type="EMBL" id="TMR36317.1"/>
    </source>
</evidence>
<protein>
    <submittedName>
        <fullName evidence="1">5,6-dimethylbenzimidazole synthase</fullName>
    </submittedName>
</protein>
<dbReference type="Gene3D" id="3.40.109.10">
    <property type="entry name" value="NADH Oxidase"/>
    <property type="match status" value="1"/>
</dbReference>
<organism evidence="1 2">
    <name type="scientific">Actinomadura geliboluensis</name>
    <dbReference type="NCBI Taxonomy" id="882440"/>
    <lineage>
        <taxon>Bacteria</taxon>
        <taxon>Bacillati</taxon>
        <taxon>Actinomycetota</taxon>
        <taxon>Actinomycetes</taxon>
        <taxon>Streptosporangiales</taxon>
        <taxon>Thermomonosporaceae</taxon>
        <taxon>Actinomadura</taxon>
    </lineage>
</organism>
<dbReference type="InterPro" id="IPR000415">
    <property type="entry name" value="Nitroreductase-like"/>
</dbReference>
<evidence type="ECO:0000313" key="2">
    <source>
        <dbReference type="Proteomes" id="UP000305238"/>
    </source>
</evidence>
<dbReference type="SUPFAM" id="SSF55469">
    <property type="entry name" value="FMN-dependent nitroreductase-like"/>
    <property type="match status" value="1"/>
</dbReference>
<dbReference type="AlphaFoldDB" id="A0A5S4GTQ0"/>
<sequence>GWVSFYREAYLRELLGIPGDVRPVAWLCLGPVSRLQSAPDLERHGWRQRRELDAAVHLDRWAGRS</sequence>
<keyword evidence="2" id="KW-1185">Reference proteome</keyword>